<reference evidence="1" key="2">
    <citation type="submission" date="2023-01" db="EMBL/GenBank/DDBJ databases">
        <authorList>
            <person name="Sun Q."/>
            <person name="Evtushenko L."/>
        </authorList>
    </citation>
    <scope>NUCLEOTIDE SEQUENCE</scope>
    <source>
        <strain evidence="1">VKM B-2789</strain>
    </source>
</reference>
<gene>
    <name evidence="1" type="ORF">GCM10017653_47260</name>
</gene>
<reference evidence="1" key="1">
    <citation type="journal article" date="2014" name="Int. J. Syst. Evol. Microbiol.">
        <title>Complete genome sequence of Corynebacterium casei LMG S-19264T (=DSM 44701T), isolated from a smear-ripened cheese.</title>
        <authorList>
            <consortium name="US DOE Joint Genome Institute (JGI-PGF)"/>
            <person name="Walter F."/>
            <person name="Albersmeier A."/>
            <person name="Kalinowski J."/>
            <person name="Ruckert C."/>
        </authorList>
    </citation>
    <scope>NUCLEOTIDE SEQUENCE</scope>
    <source>
        <strain evidence="1">VKM B-2789</strain>
    </source>
</reference>
<dbReference type="Proteomes" id="UP001143330">
    <property type="component" value="Unassembled WGS sequence"/>
</dbReference>
<evidence type="ECO:0000313" key="1">
    <source>
        <dbReference type="EMBL" id="GLK86656.1"/>
    </source>
</evidence>
<accession>A0A9W6JZA1</accession>
<evidence type="ECO:0000313" key="2">
    <source>
        <dbReference type="Proteomes" id="UP001143330"/>
    </source>
</evidence>
<comment type="caution">
    <text evidence="1">The sequence shown here is derived from an EMBL/GenBank/DDBJ whole genome shotgun (WGS) entry which is preliminary data.</text>
</comment>
<protein>
    <submittedName>
        <fullName evidence="1">Uncharacterized protein</fullName>
    </submittedName>
</protein>
<name>A0A9W6JZA1_9HYPH</name>
<dbReference type="AlphaFoldDB" id="A0A9W6JZA1"/>
<dbReference type="EMBL" id="BSFM01000021">
    <property type="protein sequence ID" value="GLK86656.1"/>
    <property type="molecule type" value="Genomic_DNA"/>
</dbReference>
<sequence length="131" mass="14458">MATNITNAGNKLDTKIVEQFLKDYERHEGEIRSIKAENAKRCREVQERQKKIVELAKGAGMTAKAFLTEVKNRADLARIERRKAELEDNDKDSFEAIQAALGQLADTPLGAAAMTGNVTKINKPKPSAPAH</sequence>
<keyword evidence="2" id="KW-1185">Reference proteome</keyword>
<organism evidence="1 2">
    <name type="scientific">Ancylobacter defluvii</name>
    <dbReference type="NCBI Taxonomy" id="1282440"/>
    <lineage>
        <taxon>Bacteria</taxon>
        <taxon>Pseudomonadati</taxon>
        <taxon>Pseudomonadota</taxon>
        <taxon>Alphaproteobacteria</taxon>
        <taxon>Hyphomicrobiales</taxon>
        <taxon>Xanthobacteraceae</taxon>
        <taxon>Ancylobacter</taxon>
    </lineage>
</organism>
<dbReference type="RefSeq" id="WP_213363691.1">
    <property type="nucleotide sequence ID" value="NZ_BSFM01000021.1"/>
</dbReference>
<proteinExistence type="predicted"/>